<dbReference type="PANTHER" id="PTHR46862">
    <property type="entry name" value="OS07G0661900 PROTEIN"/>
    <property type="match status" value="1"/>
</dbReference>
<gene>
    <name evidence="3" type="ORF">AARE701A_LOCUS22083</name>
</gene>
<dbReference type="Gene3D" id="1.25.40.10">
    <property type="entry name" value="Tetratricopeptide repeat domain"/>
    <property type="match status" value="4"/>
</dbReference>
<dbReference type="PROSITE" id="PS51375">
    <property type="entry name" value="PPR"/>
    <property type="match status" value="5"/>
</dbReference>
<reference evidence="3" key="1">
    <citation type="submission" date="2021-01" db="EMBL/GenBank/DDBJ databases">
        <authorList>
            <person name="Bezrukov I."/>
        </authorList>
    </citation>
    <scope>NUCLEOTIDE SEQUENCE</scope>
</reference>
<dbReference type="EMBL" id="LR999458">
    <property type="protein sequence ID" value="CAE6252948.1"/>
    <property type="molecule type" value="Genomic_DNA"/>
</dbReference>
<evidence type="ECO:0008006" key="5">
    <source>
        <dbReference type="Google" id="ProtNLM"/>
    </source>
</evidence>
<dbReference type="AlphaFoldDB" id="A0A8S2B2D0"/>
<organism evidence="3 4">
    <name type="scientific">Arabidopsis arenosa</name>
    <name type="common">Sand rock-cress</name>
    <name type="synonym">Cardaminopsis arenosa</name>
    <dbReference type="NCBI Taxonomy" id="38785"/>
    <lineage>
        <taxon>Eukaryota</taxon>
        <taxon>Viridiplantae</taxon>
        <taxon>Streptophyta</taxon>
        <taxon>Embryophyta</taxon>
        <taxon>Tracheophyta</taxon>
        <taxon>Spermatophyta</taxon>
        <taxon>Magnoliopsida</taxon>
        <taxon>eudicotyledons</taxon>
        <taxon>Gunneridae</taxon>
        <taxon>Pentapetalae</taxon>
        <taxon>rosids</taxon>
        <taxon>malvids</taxon>
        <taxon>Brassicales</taxon>
        <taxon>Brassicaceae</taxon>
        <taxon>Camelineae</taxon>
        <taxon>Arabidopsis</taxon>
    </lineage>
</organism>
<dbReference type="InterPro" id="IPR011990">
    <property type="entry name" value="TPR-like_helical_dom_sf"/>
</dbReference>
<evidence type="ECO:0000256" key="1">
    <source>
        <dbReference type="ARBA" id="ARBA00022737"/>
    </source>
</evidence>
<dbReference type="NCBIfam" id="TIGR00756">
    <property type="entry name" value="PPR"/>
    <property type="match status" value="5"/>
</dbReference>
<evidence type="ECO:0000313" key="3">
    <source>
        <dbReference type="EMBL" id="CAE6252948.1"/>
    </source>
</evidence>
<dbReference type="Pfam" id="PF01535">
    <property type="entry name" value="PPR"/>
    <property type="match status" value="1"/>
</dbReference>
<evidence type="ECO:0000313" key="4">
    <source>
        <dbReference type="Proteomes" id="UP000682877"/>
    </source>
</evidence>
<feature type="repeat" description="PPR" evidence="2">
    <location>
        <begin position="199"/>
        <end position="233"/>
    </location>
</feature>
<evidence type="ECO:0000256" key="2">
    <source>
        <dbReference type="PROSITE-ProRule" id="PRU00708"/>
    </source>
</evidence>
<keyword evidence="1" id="KW-0677">Repeat</keyword>
<feature type="repeat" description="PPR" evidence="2">
    <location>
        <begin position="234"/>
        <end position="268"/>
    </location>
</feature>
<accession>A0A8S2B2D0</accession>
<feature type="repeat" description="PPR" evidence="2">
    <location>
        <begin position="269"/>
        <end position="303"/>
    </location>
</feature>
<name>A0A8S2B2D0_ARAAE</name>
<proteinExistence type="predicted"/>
<dbReference type="PANTHER" id="PTHR46862:SF5">
    <property type="entry name" value="OS02G0170000 PROTEIN"/>
    <property type="match status" value="1"/>
</dbReference>
<keyword evidence="4" id="KW-1185">Reference proteome</keyword>
<dbReference type="Proteomes" id="UP000682877">
    <property type="component" value="Chromosome 8"/>
</dbReference>
<feature type="repeat" description="PPR" evidence="2">
    <location>
        <begin position="376"/>
        <end position="410"/>
    </location>
</feature>
<protein>
    <recommendedName>
        <fullName evidence="5">Pentatricopeptide repeat-containing protein</fullName>
    </recommendedName>
</protein>
<dbReference type="Pfam" id="PF13041">
    <property type="entry name" value="PPR_2"/>
    <property type="match status" value="3"/>
</dbReference>
<dbReference type="InterPro" id="IPR002885">
    <property type="entry name" value="PPR_rpt"/>
</dbReference>
<feature type="repeat" description="PPR" evidence="2">
    <location>
        <begin position="411"/>
        <end position="445"/>
    </location>
</feature>
<sequence length="479" mass="54555">MLKLLLLQHRTSSPYFCKFQFFTFRLFSQSPSLSNSASSLLSLSSSSLAEAILKCRSAEEAFKLFETSSISRVSKTTDLQSFSAVIHVLTGAHKYTLARCLIKRLIERHSEPTNVSHRVFNALEDIQSPKFSIGVFSLLIMEFLEMGLFEEALWVSREMKCSPDSKACLAILNGLVSRRKFDSVWVDYQLMISRGLVPDVHIYSVLIQCCFKQRFPSKKEKLFDEMTSLGIKPNVYIYTIYIRDLCRDNKMEEAEKMFELMKKHGVVPNLYTYCAMIDGYCKTGNLRQAYGLYKEILVAELLPNVVVFGTLEANMKEALRLYSDMLEAGIHPNDHTFACLVDGFWKEGRVSDAIDFYLENNQSATGKSVAQRSCWNHLGFTCLIEGLCQNGYILRASRFFSDMRSVGVTPDIWSYVSMLKGHLREKRITDTMMLHCDMIKTGILPNLMVNQLLAMFYQENGCLRSACFLTNSGRLGTIS</sequence>